<keyword evidence="12" id="KW-1185">Reference proteome</keyword>
<dbReference type="InterPro" id="IPR008271">
    <property type="entry name" value="Ser/Thr_kinase_AS"/>
</dbReference>
<dbReference type="PaxDb" id="121845-A0A3Q0J016"/>
<evidence type="ECO:0000256" key="5">
    <source>
        <dbReference type="ARBA" id="ARBA00022777"/>
    </source>
</evidence>
<evidence type="ECO:0000256" key="9">
    <source>
        <dbReference type="ARBA" id="ARBA00061380"/>
    </source>
</evidence>
<sequence>MLEQNLYDFLKQNKFSPLPLKYIRPILHQVLTALLKLKQLGLIHADLKPENIMLVDPVRQPYRVKVIDFGSASHVSKAVCNTYLQSRYYRAPEIILGLPFCEAIDMWSLGCVVAELFLGWPLYPGSSEYDQIRYISQTQGLPTEHMLNNASKTAKFFYRDLDSSTYPFWRLKTPEEHEAETSIKSKEARKYIFNCLDDIGQVNVPTDLEGGELLAEKADRREFIDLLKRMLTMDQVERRITPGEALNHAFVTLAHLVDYAHCNNVKASVQMMEVTRRSQYTGATAPPPPAQVLVPAPPGNVTLQYQLYNGRSMTRGYSGGAGGRPEHHGFQHQLSILCPGYSGLGGSPAKHVVVTQQPPPPPQHGQYVLQATSYPRSAQQMTLAVPSWTSGPPLSEWTRPLLVTDSSLLSQEQRPVAFATDVGLYNSLLDPNSPAGGVSQSTGWPKRVPLTCPLNLVCLPLTTTPLTSTGNIEAKLFQYTGATAPPPPAQVLVPAPPGNVTLQYQLYNGRSMTRGYSGGAGGRPEHHGFQHQLSILCPGYSGLGINGGQVTHSSHHHGNASVAPSNGGQATHSSHHHGNASVAPSNGGQQGTHSHHHGNGTVATSNGGQQGTHSHHHDNASVAPNNGGQLVTHSSHHHSNANVAPSNGGQQGTHSHHHGNASVAPSNARRKNVISCVTVNDSDTEDQRSPLKQQHAAAYYNQHQQQMQASLQHIVPPTPAMSPPQYKQELYPVHTQQQMQASLQHIVPPTPAMSPPQYKQELYPVHTQYQLYNGRSMTRGYSGGAGGRPEHHGFQHQLSILCPGYSGLGMGGSSNGGGSSEKRISKRSMQGNGGGSVEKSGWAAPPPPASIHHIYSAPHLSPQPRLSPPHHYAPDIYRQHRGQTVYVTSQQPATFLPPPPPQVAAPFSTG</sequence>
<organism evidence="12 13">
    <name type="scientific">Diaphorina citri</name>
    <name type="common">Asian citrus psyllid</name>
    <dbReference type="NCBI Taxonomy" id="121845"/>
    <lineage>
        <taxon>Eukaryota</taxon>
        <taxon>Metazoa</taxon>
        <taxon>Ecdysozoa</taxon>
        <taxon>Arthropoda</taxon>
        <taxon>Hexapoda</taxon>
        <taxon>Insecta</taxon>
        <taxon>Pterygota</taxon>
        <taxon>Neoptera</taxon>
        <taxon>Paraneoptera</taxon>
        <taxon>Hemiptera</taxon>
        <taxon>Sternorrhyncha</taxon>
        <taxon>Psylloidea</taxon>
        <taxon>Psyllidae</taxon>
        <taxon>Diaphorininae</taxon>
        <taxon>Diaphorina</taxon>
    </lineage>
</organism>
<proteinExistence type="inferred from homology"/>
<evidence type="ECO:0000256" key="4">
    <source>
        <dbReference type="ARBA" id="ARBA00022741"/>
    </source>
</evidence>
<dbReference type="PROSITE" id="PS00108">
    <property type="entry name" value="PROTEIN_KINASE_ST"/>
    <property type="match status" value="1"/>
</dbReference>
<keyword evidence="4" id="KW-0547">Nucleotide-binding</keyword>
<dbReference type="EC" id="2.7.11.1" evidence="1"/>
<dbReference type="GO" id="GO:0005737">
    <property type="term" value="C:cytoplasm"/>
    <property type="evidence" value="ECO:0007669"/>
    <property type="project" value="TreeGrafter"/>
</dbReference>
<keyword evidence="5 13" id="KW-0418">Kinase</keyword>
<dbReference type="PROSITE" id="PS50011">
    <property type="entry name" value="PROTEIN_KINASE_DOM"/>
    <property type="match status" value="1"/>
</dbReference>
<evidence type="ECO:0000256" key="10">
    <source>
        <dbReference type="SAM" id="MobiDB-lite"/>
    </source>
</evidence>
<keyword evidence="3" id="KW-0808">Transferase</keyword>
<dbReference type="FunFam" id="1.10.510.10:FF:000029">
    <property type="entry name" value="Homeodomain-interacting protein kinase 2 isoform 1"/>
    <property type="match status" value="1"/>
</dbReference>
<evidence type="ECO:0000313" key="12">
    <source>
        <dbReference type="Proteomes" id="UP000079169"/>
    </source>
</evidence>
<evidence type="ECO:0000256" key="2">
    <source>
        <dbReference type="ARBA" id="ARBA00022527"/>
    </source>
</evidence>
<gene>
    <name evidence="13" type="primary">LOC103512605</name>
</gene>
<dbReference type="GO" id="GO:0004674">
    <property type="term" value="F:protein serine/threonine kinase activity"/>
    <property type="evidence" value="ECO:0007669"/>
    <property type="project" value="UniProtKB-KW"/>
</dbReference>
<dbReference type="PANTHER" id="PTHR24058">
    <property type="entry name" value="DUAL SPECIFICITY PROTEIN KINASE"/>
    <property type="match status" value="1"/>
</dbReference>
<dbReference type="SUPFAM" id="SSF56112">
    <property type="entry name" value="Protein kinase-like (PK-like)"/>
    <property type="match status" value="1"/>
</dbReference>
<dbReference type="Pfam" id="PF00069">
    <property type="entry name" value="Pkinase"/>
    <property type="match status" value="1"/>
</dbReference>
<feature type="region of interest" description="Disordered" evidence="10">
    <location>
        <begin position="891"/>
        <end position="910"/>
    </location>
</feature>
<evidence type="ECO:0000256" key="3">
    <source>
        <dbReference type="ARBA" id="ARBA00022679"/>
    </source>
</evidence>
<evidence type="ECO:0000256" key="8">
    <source>
        <dbReference type="ARBA" id="ARBA00048679"/>
    </source>
</evidence>
<accession>A0A3Q0J016</accession>
<dbReference type="Proteomes" id="UP000079169">
    <property type="component" value="Unplaced"/>
</dbReference>
<comment type="catalytic activity">
    <reaction evidence="7">
        <text>L-threonyl-[protein] + ATP = O-phospho-L-threonyl-[protein] + ADP + H(+)</text>
        <dbReference type="Rhea" id="RHEA:46608"/>
        <dbReference type="Rhea" id="RHEA-COMP:11060"/>
        <dbReference type="Rhea" id="RHEA-COMP:11605"/>
        <dbReference type="ChEBI" id="CHEBI:15378"/>
        <dbReference type="ChEBI" id="CHEBI:30013"/>
        <dbReference type="ChEBI" id="CHEBI:30616"/>
        <dbReference type="ChEBI" id="CHEBI:61977"/>
        <dbReference type="ChEBI" id="CHEBI:456216"/>
        <dbReference type="EC" id="2.7.11.1"/>
    </reaction>
</comment>
<dbReference type="GO" id="GO:0003677">
    <property type="term" value="F:DNA binding"/>
    <property type="evidence" value="ECO:0007669"/>
    <property type="project" value="UniProtKB-KW"/>
</dbReference>
<feature type="compositionally biased region" description="Polar residues" evidence="10">
    <location>
        <begin position="562"/>
        <end position="572"/>
    </location>
</feature>
<dbReference type="PANTHER" id="PTHR24058:SF17">
    <property type="entry name" value="HOMEODOMAIN INTERACTING PROTEIN KINASE, ISOFORM D"/>
    <property type="match status" value="1"/>
</dbReference>
<evidence type="ECO:0000313" key="13">
    <source>
        <dbReference type="RefSeq" id="XP_026681832.1"/>
    </source>
</evidence>
<dbReference type="STRING" id="121845.A0A3Q0J016"/>
<dbReference type="GO" id="GO:0004713">
    <property type="term" value="F:protein tyrosine kinase activity"/>
    <property type="evidence" value="ECO:0007669"/>
    <property type="project" value="TreeGrafter"/>
</dbReference>
<dbReference type="InterPro" id="IPR000719">
    <property type="entry name" value="Prot_kinase_dom"/>
</dbReference>
<feature type="region of interest" description="Disordered" evidence="10">
    <location>
        <begin position="812"/>
        <end position="874"/>
    </location>
</feature>
<dbReference type="Gene3D" id="1.10.510.10">
    <property type="entry name" value="Transferase(Phosphotransferase) domain 1"/>
    <property type="match status" value="1"/>
</dbReference>
<dbReference type="CTD" id="38070"/>
<dbReference type="GO" id="GO:0005524">
    <property type="term" value="F:ATP binding"/>
    <property type="evidence" value="ECO:0007669"/>
    <property type="project" value="UniProtKB-KW"/>
</dbReference>
<keyword evidence="2" id="KW-0723">Serine/threonine-protein kinase</keyword>
<name>A0A3Q0J016_DIACI</name>
<dbReference type="KEGG" id="dci:103512605"/>
<protein>
    <recommendedName>
        <fullName evidence="1">non-specific serine/threonine protein kinase</fullName>
        <ecNumber evidence="1">2.7.11.1</ecNumber>
    </recommendedName>
</protein>
<dbReference type="SMART" id="SM00220">
    <property type="entry name" value="S_TKc"/>
    <property type="match status" value="1"/>
</dbReference>
<evidence type="ECO:0000259" key="11">
    <source>
        <dbReference type="PROSITE" id="PS50011"/>
    </source>
</evidence>
<feature type="compositionally biased region" description="Polar residues" evidence="10">
    <location>
        <begin position="622"/>
        <end position="632"/>
    </location>
</feature>
<dbReference type="AlphaFoldDB" id="A0A3Q0J016"/>
<dbReference type="InterPro" id="IPR050494">
    <property type="entry name" value="Ser_Thr_dual-spec_kinase"/>
</dbReference>
<comment type="similarity">
    <text evidence="9">Belongs to the protein kinase superfamily. CMGC Ser/Thr protein kinase family. HIPK subfamily.</text>
</comment>
<reference evidence="13" key="1">
    <citation type="submission" date="2025-08" db="UniProtKB">
        <authorList>
            <consortium name="RefSeq"/>
        </authorList>
    </citation>
    <scope>IDENTIFICATION</scope>
</reference>
<keyword evidence="6" id="KW-0067">ATP-binding</keyword>
<evidence type="ECO:0000256" key="1">
    <source>
        <dbReference type="ARBA" id="ARBA00012513"/>
    </source>
</evidence>
<keyword evidence="13" id="KW-0371">Homeobox</keyword>
<dbReference type="RefSeq" id="XP_026681832.1">
    <property type="nucleotide sequence ID" value="XM_026826031.1"/>
</dbReference>
<keyword evidence="13" id="KW-0238">DNA-binding</keyword>
<evidence type="ECO:0000256" key="6">
    <source>
        <dbReference type="ARBA" id="ARBA00022840"/>
    </source>
</evidence>
<dbReference type="InterPro" id="IPR011009">
    <property type="entry name" value="Kinase-like_dom_sf"/>
</dbReference>
<comment type="catalytic activity">
    <reaction evidence="8">
        <text>L-seryl-[protein] + ATP = O-phospho-L-seryl-[protein] + ADP + H(+)</text>
        <dbReference type="Rhea" id="RHEA:17989"/>
        <dbReference type="Rhea" id="RHEA-COMP:9863"/>
        <dbReference type="Rhea" id="RHEA-COMP:11604"/>
        <dbReference type="ChEBI" id="CHEBI:15378"/>
        <dbReference type="ChEBI" id="CHEBI:29999"/>
        <dbReference type="ChEBI" id="CHEBI:30616"/>
        <dbReference type="ChEBI" id="CHEBI:83421"/>
        <dbReference type="ChEBI" id="CHEBI:456216"/>
        <dbReference type="EC" id="2.7.11.1"/>
    </reaction>
</comment>
<feature type="region of interest" description="Disordered" evidence="10">
    <location>
        <begin position="548"/>
        <end position="669"/>
    </location>
</feature>
<feature type="domain" description="Protein kinase" evidence="11">
    <location>
        <begin position="1"/>
        <end position="251"/>
    </location>
</feature>
<evidence type="ECO:0000256" key="7">
    <source>
        <dbReference type="ARBA" id="ARBA00047899"/>
    </source>
</evidence>
<dbReference type="GO" id="GO:0005634">
    <property type="term" value="C:nucleus"/>
    <property type="evidence" value="ECO:0007669"/>
    <property type="project" value="UniProtKB-ARBA"/>
</dbReference>
<dbReference type="GeneID" id="103512605"/>